<name>A0ABR4D1U1_9HELO</name>
<evidence type="ECO:0000313" key="2">
    <source>
        <dbReference type="Proteomes" id="UP001595075"/>
    </source>
</evidence>
<sequence>MADGPAVTATPLRFIISGLFKELPDEPKSQLETIGQIICNSWLRRPWISQDSILPLRCDTMFFVTEWTSKEGERAWFVYDFNVKEHLNMDQLLQVDHWVYQIRMIGQA</sequence>
<dbReference type="Proteomes" id="UP001595075">
    <property type="component" value="Unassembled WGS sequence"/>
</dbReference>
<proteinExistence type="predicted"/>
<evidence type="ECO:0008006" key="3">
    <source>
        <dbReference type="Google" id="ProtNLM"/>
    </source>
</evidence>
<reference evidence="1 2" key="1">
    <citation type="journal article" date="2024" name="Commun. Biol.">
        <title>Comparative genomic analysis of thermophilic fungi reveals convergent evolutionary adaptations and gene losses.</title>
        <authorList>
            <person name="Steindorff A.S."/>
            <person name="Aguilar-Pontes M.V."/>
            <person name="Robinson A.J."/>
            <person name="Andreopoulos B."/>
            <person name="LaButti K."/>
            <person name="Kuo A."/>
            <person name="Mondo S."/>
            <person name="Riley R."/>
            <person name="Otillar R."/>
            <person name="Haridas S."/>
            <person name="Lipzen A."/>
            <person name="Grimwood J."/>
            <person name="Schmutz J."/>
            <person name="Clum A."/>
            <person name="Reid I.D."/>
            <person name="Moisan M.C."/>
            <person name="Butler G."/>
            <person name="Nguyen T.T.M."/>
            <person name="Dewar K."/>
            <person name="Conant G."/>
            <person name="Drula E."/>
            <person name="Henrissat B."/>
            <person name="Hansel C."/>
            <person name="Singer S."/>
            <person name="Hutchinson M.I."/>
            <person name="de Vries R.P."/>
            <person name="Natvig D.O."/>
            <person name="Powell A.J."/>
            <person name="Tsang A."/>
            <person name="Grigoriev I.V."/>
        </authorList>
    </citation>
    <scope>NUCLEOTIDE SEQUENCE [LARGE SCALE GENOMIC DNA]</scope>
    <source>
        <strain evidence="1 2">CBS 494.80</strain>
    </source>
</reference>
<keyword evidence="2" id="KW-1185">Reference proteome</keyword>
<gene>
    <name evidence="1" type="ORF">VTL71DRAFT_1080</name>
</gene>
<accession>A0ABR4D1U1</accession>
<evidence type="ECO:0000313" key="1">
    <source>
        <dbReference type="EMBL" id="KAL2076137.1"/>
    </source>
</evidence>
<dbReference type="EMBL" id="JAZHXI010000001">
    <property type="protein sequence ID" value="KAL2076137.1"/>
    <property type="molecule type" value="Genomic_DNA"/>
</dbReference>
<comment type="caution">
    <text evidence="1">The sequence shown here is derived from an EMBL/GenBank/DDBJ whole genome shotgun (WGS) entry which is preliminary data.</text>
</comment>
<protein>
    <recommendedName>
        <fullName evidence="3">ABM domain-containing protein</fullName>
    </recommendedName>
</protein>
<organism evidence="1 2">
    <name type="scientific">Oculimacula yallundae</name>
    <dbReference type="NCBI Taxonomy" id="86028"/>
    <lineage>
        <taxon>Eukaryota</taxon>
        <taxon>Fungi</taxon>
        <taxon>Dikarya</taxon>
        <taxon>Ascomycota</taxon>
        <taxon>Pezizomycotina</taxon>
        <taxon>Leotiomycetes</taxon>
        <taxon>Helotiales</taxon>
        <taxon>Ploettnerulaceae</taxon>
        <taxon>Oculimacula</taxon>
    </lineage>
</organism>